<dbReference type="EMBL" id="CP051140">
    <property type="protein sequence ID" value="QIW97173.1"/>
    <property type="molecule type" value="Genomic_DNA"/>
</dbReference>
<dbReference type="Gene3D" id="3.40.30.120">
    <property type="match status" value="1"/>
</dbReference>
<organism evidence="5 6">
    <name type="scientific">Peltaster fructicola</name>
    <dbReference type="NCBI Taxonomy" id="286661"/>
    <lineage>
        <taxon>Eukaryota</taxon>
        <taxon>Fungi</taxon>
        <taxon>Dikarya</taxon>
        <taxon>Ascomycota</taxon>
        <taxon>Pezizomycotina</taxon>
        <taxon>Dothideomycetes</taxon>
        <taxon>Dothideomycetes incertae sedis</taxon>
        <taxon>Peltaster</taxon>
    </lineage>
</organism>
<name>A0A6H0XR16_9PEZI</name>
<evidence type="ECO:0000256" key="1">
    <source>
        <dbReference type="ARBA" id="ARBA00022630"/>
    </source>
</evidence>
<dbReference type="PANTHER" id="PTHR43004:SF8">
    <property type="entry name" value="FAD-BINDING DOMAIN-CONTAINING PROTEIN-RELATED"/>
    <property type="match status" value="1"/>
</dbReference>
<dbReference type="Gene3D" id="3.30.9.10">
    <property type="entry name" value="D-Amino Acid Oxidase, subunit A, domain 2"/>
    <property type="match status" value="1"/>
</dbReference>
<evidence type="ECO:0000256" key="3">
    <source>
        <dbReference type="ARBA" id="ARBA00023002"/>
    </source>
</evidence>
<evidence type="ECO:0000313" key="6">
    <source>
        <dbReference type="Proteomes" id="UP000503462"/>
    </source>
</evidence>
<reference evidence="5 6" key="1">
    <citation type="journal article" date="2016" name="Sci. Rep.">
        <title>Peltaster fructicola genome reveals evolution from an invasive phytopathogen to an ectophytic parasite.</title>
        <authorList>
            <person name="Xu C."/>
            <person name="Chen H."/>
            <person name="Gleason M.L."/>
            <person name="Xu J.R."/>
            <person name="Liu H."/>
            <person name="Zhang R."/>
            <person name="Sun G."/>
        </authorList>
    </citation>
    <scope>NUCLEOTIDE SEQUENCE [LARGE SCALE GENOMIC DNA]</scope>
    <source>
        <strain evidence="5 6">LNHT1506</strain>
    </source>
</reference>
<accession>A0A6H0XR16</accession>
<dbReference type="SUPFAM" id="SSF51905">
    <property type="entry name" value="FAD/NAD(P)-binding domain"/>
    <property type="match status" value="1"/>
</dbReference>
<keyword evidence="6" id="KW-1185">Reference proteome</keyword>
<dbReference type="InterPro" id="IPR002938">
    <property type="entry name" value="FAD-bd"/>
</dbReference>
<evidence type="ECO:0000313" key="5">
    <source>
        <dbReference type="EMBL" id="QIW97173.1"/>
    </source>
</evidence>
<dbReference type="Pfam" id="PF01494">
    <property type="entry name" value="FAD_binding_3"/>
    <property type="match status" value="1"/>
</dbReference>
<dbReference type="InterPro" id="IPR050641">
    <property type="entry name" value="RIFMO-like"/>
</dbReference>
<dbReference type="Gene3D" id="3.50.50.60">
    <property type="entry name" value="FAD/NAD(P)-binding domain"/>
    <property type="match status" value="1"/>
</dbReference>
<dbReference type="PANTHER" id="PTHR43004">
    <property type="entry name" value="TRK SYSTEM POTASSIUM UPTAKE PROTEIN"/>
    <property type="match status" value="1"/>
</dbReference>
<keyword evidence="1" id="KW-0285">Flavoprotein</keyword>
<dbReference type="AlphaFoldDB" id="A0A6H0XR16"/>
<evidence type="ECO:0000259" key="4">
    <source>
        <dbReference type="Pfam" id="PF01494"/>
    </source>
</evidence>
<dbReference type="OrthoDB" id="2690153at2759"/>
<dbReference type="Pfam" id="PF21274">
    <property type="entry name" value="Rng_hyd_C"/>
    <property type="match status" value="1"/>
</dbReference>
<dbReference type="Proteomes" id="UP000503462">
    <property type="component" value="Chromosome 2"/>
</dbReference>
<keyword evidence="2" id="KW-0274">FAD</keyword>
<dbReference type="PRINTS" id="PR00420">
    <property type="entry name" value="RNGMNOXGNASE"/>
</dbReference>
<dbReference type="GO" id="GO:0071949">
    <property type="term" value="F:FAD binding"/>
    <property type="evidence" value="ECO:0007669"/>
    <property type="project" value="InterPro"/>
</dbReference>
<keyword evidence="3" id="KW-0560">Oxidoreductase</keyword>
<dbReference type="GO" id="GO:0016709">
    <property type="term" value="F:oxidoreductase activity, acting on paired donors, with incorporation or reduction of molecular oxygen, NAD(P)H as one donor, and incorporation of one atom of oxygen"/>
    <property type="evidence" value="ECO:0007669"/>
    <property type="project" value="UniProtKB-ARBA"/>
</dbReference>
<proteinExistence type="predicted"/>
<sequence>MSQIEIPYLIVGAGPAGASLACFLASHGQTGIMVSMASGTAKEPRAHINNPAALECLREIGLEQDCLKVATPQSHMQHTRWCHDVAGRELARIHSWGNQPKRRGSYDAASPCHHVDLPQTLLEPILVGHATAKGWKIRFDTQFLNFTALSDGSVKSELKDLLSGTTYTIHSKYLFGCDGARSQVIRQLDIPLDKKPGQGLAINLLVRADLHKHMRYRTGNLHWIFQPEVEHPPWGWTCVLRMVKAWDEWMFIILPEPGFEDLAVLPSEADYLKRVRQLIGDDSVKVEILDASKWYINEIVATRYSEGNIFCLGDAVHRHPPFNGLGSNTCIQDAYNLAWKVAFVEKRLASPTLLDTYSQERQPVGAGVVQRANQGLRDHMAVWEALGVLPTDVEERKRQHAELTAQLDAGQIRRKQLQEAVAYTEHEFGAIGIEMNLAYNSSAIYLKDEGRRPALPEDPVLHYQITTYPGSRLPHAWLNDSIPDRAPVSTQDVAGHGTFCLFTGNGGDSWQAAAKLVSSKTGIVINCVSIGWDQDYEDVYGDWARRREVADDGAVLCRPDRIVCWRSMSAIENADEKLLQVMQSVVGMAT</sequence>
<evidence type="ECO:0000256" key="2">
    <source>
        <dbReference type="ARBA" id="ARBA00022827"/>
    </source>
</evidence>
<feature type="domain" description="FAD-binding" evidence="4">
    <location>
        <begin position="8"/>
        <end position="372"/>
    </location>
</feature>
<dbReference type="InterPro" id="IPR036188">
    <property type="entry name" value="FAD/NAD-bd_sf"/>
</dbReference>
<protein>
    <recommendedName>
        <fullName evidence="4">FAD-binding domain-containing protein</fullName>
    </recommendedName>
</protein>
<gene>
    <name evidence="5" type="ORF">AMS68_002691</name>
</gene>